<name>C3X5A8_9BURK</name>
<dbReference type="Proteomes" id="UP000003973">
    <property type="component" value="Unassembled WGS sequence"/>
</dbReference>
<dbReference type="InterPro" id="IPR025516">
    <property type="entry name" value="DUF4404"/>
</dbReference>
<keyword evidence="2" id="KW-1185">Reference proteome</keyword>
<dbReference type="AlphaFoldDB" id="C3X5A8"/>
<comment type="caution">
    <text evidence="1">The sequence shown here is derived from an EMBL/GenBank/DDBJ whole genome shotgun (WGS) entry which is preliminary data.</text>
</comment>
<proteinExistence type="predicted"/>
<dbReference type="Pfam" id="PF14357">
    <property type="entry name" value="DUF4404"/>
    <property type="match status" value="1"/>
</dbReference>
<organism evidence="1 2">
    <name type="scientific">Oxalobacter paraformigenes</name>
    <dbReference type="NCBI Taxonomy" id="556268"/>
    <lineage>
        <taxon>Bacteria</taxon>
        <taxon>Pseudomonadati</taxon>
        <taxon>Pseudomonadota</taxon>
        <taxon>Betaproteobacteria</taxon>
        <taxon>Burkholderiales</taxon>
        <taxon>Oxalobacteraceae</taxon>
        <taxon>Oxalobacter</taxon>
    </lineage>
</organism>
<dbReference type="EMBL" id="ACDP02000002">
    <property type="protein sequence ID" value="EEO28394.2"/>
    <property type="molecule type" value="Genomic_DNA"/>
</dbReference>
<evidence type="ECO:0000313" key="1">
    <source>
        <dbReference type="EMBL" id="EEO28394.2"/>
    </source>
</evidence>
<dbReference type="RefSeq" id="WP_020994716.1">
    <property type="nucleotide sequence ID" value="NZ_CABMNL010000001.1"/>
</dbReference>
<evidence type="ECO:0000313" key="2">
    <source>
        <dbReference type="Proteomes" id="UP000003973"/>
    </source>
</evidence>
<sequence>MVEINDMLDQIHTHIAKTEKVDPALQKEFRELDKNIRAMKTVQNENGATELAELDKQARLLAARFEAKHPHVGGLIMQLSNILQSMGV</sequence>
<reference evidence="1" key="1">
    <citation type="submission" date="2011-10" db="EMBL/GenBank/DDBJ databases">
        <title>The Genome Sequence of Oxalobacter formigenes HOxBLS.</title>
        <authorList>
            <consortium name="The Broad Institute Genome Sequencing Platform"/>
            <person name="Earl A."/>
            <person name="Ward D."/>
            <person name="Feldgarden M."/>
            <person name="Gevers D."/>
            <person name="Allison M.J."/>
            <person name="Humphrey S."/>
            <person name="Young S.K."/>
            <person name="Zeng Q."/>
            <person name="Gargeya S."/>
            <person name="Fitzgerald M."/>
            <person name="Haas B."/>
            <person name="Abouelleil A."/>
            <person name="Alvarado L."/>
            <person name="Arachchi H.M."/>
            <person name="Berlin A."/>
            <person name="Brown A."/>
            <person name="Chapman S.B."/>
            <person name="Chen Z."/>
            <person name="Dunbar C."/>
            <person name="Freedman E."/>
            <person name="Gearin G."/>
            <person name="Goldberg J."/>
            <person name="Griggs A."/>
            <person name="Gujja S."/>
            <person name="Heiman D."/>
            <person name="Howarth C."/>
            <person name="Larson L."/>
            <person name="Lui A."/>
            <person name="MacDonald P.J.P."/>
            <person name="Montmayeur A."/>
            <person name="Murphy C."/>
            <person name="Neiman D."/>
            <person name="Pearson M."/>
            <person name="Priest M."/>
            <person name="Roberts A."/>
            <person name="Saif S."/>
            <person name="Shea T."/>
            <person name="Shenoy N."/>
            <person name="Sisk P."/>
            <person name="Stolte C."/>
            <person name="Sykes S."/>
            <person name="Wortman J."/>
            <person name="Nusbaum C."/>
            <person name="Birren B."/>
        </authorList>
    </citation>
    <scope>NUCLEOTIDE SEQUENCE [LARGE SCALE GENOMIC DNA]</scope>
    <source>
        <strain evidence="1">HOxBLS</strain>
    </source>
</reference>
<evidence type="ECO:0008006" key="3">
    <source>
        <dbReference type="Google" id="ProtNLM"/>
    </source>
</evidence>
<protein>
    <recommendedName>
        <fullName evidence="3">DUF4404 family protein</fullName>
    </recommendedName>
</protein>
<accession>C3X5A8</accession>
<gene>
    <name evidence="1" type="ORF">OFAG_01547</name>
</gene>
<dbReference type="HOGENOM" id="CLU_2466067_0_0_4"/>